<organism evidence="1 2">
    <name type="scientific">Burkholderia humptydooensis MSMB43</name>
    <dbReference type="NCBI Taxonomy" id="441157"/>
    <lineage>
        <taxon>Bacteria</taxon>
        <taxon>Pseudomonadati</taxon>
        <taxon>Pseudomonadota</taxon>
        <taxon>Betaproteobacteria</taxon>
        <taxon>Burkholderiales</taxon>
        <taxon>Burkholderiaceae</taxon>
        <taxon>Burkholderia</taxon>
        <taxon>pseudomallei group</taxon>
    </lineage>
</organism>
<dbReference type="EMBL" id="JH692062">
    <property type="protein sequence ID" value="EIP88265.1"/>
    <property type="molecule type" value="Genomic_DNA"/>
</dbReference>
<reference evidence="2" key="1">
    <citation type="journal article" date="2012" name="J. Bacteriol.">
        <title>Revised Genome Sequence of Burkholderia thailandensis MSMB43 with Improved Annotation.</title>
        <authorList>
            <person name="Zhuo Y."/>
            <person name="Liu L."/>
            <person name="Wang Q."/>
            <person name="Liu X."/>
            <person name="Ren B."/>
            <person name="Liu M."/>
            <person name="Ni P."/>
            <person name="Cheng Y.Q."/>
            <person name="Zhang L."/>
        </authorList>
    </citation>
    <scope>NUCLEOTIDE SEQUENCE [LARGE SCALE GENOMIC DNA]</scope>
    <source>
        <strain evidence="2">MSMB43</strain>
    </source>
</reference>
<name>A0ABN0G7Z4_9BURK</name>
<gene>
    <name evidence="1" type="ORF">A33K_14360</name>
</gene>
<protein>
    <recommendedName>
        <fullName evidence="3">Transposase</fullName>
    </recommendedName>
</protein>
<accession>A0ABN0G7Z4</accession>
<proteinExistence type="predicted"/>
<dbReference type="Proteomes" id="UP000004682">
    <property type="component" value="Unassembled WGS sequence"/>
</dbReference>
<evidence type="ECO:0000313" key="2">
    <source>
        <dbReference type="Proteomes" id="UP000004682"/>
    </source>
</evidence>
<evidence type="ECO:0000313" key="1">
    <source>
        <dbReference type="EMBL" id="EIP88265.1"/>
    </source>
</evidence>
<evidence type="ECO:0008006" key="3">
    <source>
        <dbReference type="Google" id="ProtNLM"/>
    </source>
</evidence>
<sequence>MQELDAANLDAGLALARRCGRSGPPGRLKKFNGRIAFRVLKTMRPHSFRVQSRIWRGQAGSHPPMPQRTRISGD</sequence>
<keyword evidence="2" id="KW-1185">Reference proteome</keyword>